<protein>
    <submittedName>
        <fullName evidence="1">Uncharacterized protein</fullName>
    </submittedName>
</protein>
<organism evidence="1 2">
    <name type="scientific">Somion occarium</name>
    <dbReference type="NCBI Taxonomy" id="3059160"/>
    <lineage>
        <taxon>Eukaryota</taxon>
        <taxon>Fungi</taxon>
        <taxon>Dikarya</taxon>
        <taxon>Basidiomycota</taxon>
        <taxon>Agaricomycotina</taxon>
        <taxon>Agaricomycetes</taxon>
        <taxon>Polyporales</taxon>
        <taxon>Cerrenaceae</taxon>
        <taxon>Somion</taxon>
    </lineage>
</organism>
<gene>
    <name evidence="1" type="ORF">GFSPODELE1_LOCUS6318</name>
</gene>
<dbReference type="EMBL" id="OZ037947">
    <property type="protein sequence ID" value="CAL1707347.1"/>
    <property type="molecule type" value="Genomic_DNA"/>
</dbReference>
<reference evidence="2" key="1">
    <citation type="submission" date="2024-04" db="EMBL/GenBank/DDBJ databases">
        <authorList>
            <person name="Shaw F."/>
            <person name="Minotto A."/>
        </authorList>
    </citation>
    <scope>NUCLEOTIDE SEQUENCE [LARGE SCALE GENOMIC DNA]</scope>
</reference>
<name>A0ABP1DJJ2_9APHY</name>
<evidence type="ECO:0000313" key="1">
    <source>
        <dbReference type="EMBL" id="CAL1707347.1"/>
    </source>
</evidence>
<dbReference type="Proteomes" id="UP001497453">
    <property type="component" value="Chromosome 4"/>
</dbReference>
<sequence>MFKKWKLELDTPNIDQHADTHCHSNLYQGPSRVIALKKKGRVMVTLDGPLYYYARRFFVVVSNLQVRVLHKHTWQSSVGPSSGWKIHLWGKFGNTVHPSMHNHNFAYYQYT</sequence>
<proteinExistence type="predicted"/>
<evidence type="ECO:0000313" key="2">
    <source>
        <dbReference type="Proteomes" id="UP001497453"/>
    </source>
</evidence>
<keyword evidence="2" id="KW-1185">Reference proteome</keyword>
<accession>A0ABP1DJJ2</accession>